<protein>
    <submittedName>
        <fullName evidence="4">Calnexin</fullName>
    </submittedName>
</protein>
<keyword evidence="3" id="KW-1185">Reference proteome</keyword>
<organism evidence="4">
    <name type="scientific">Gongylonema pulchrum</name>
    <dbReference type="NCBI Taxonomy" id="637853"/>
    <lineage>
        <taxon>Eukaryota</taxon>
        <taxon>Metazoa</taxon>
        <taxon>Ecdysozoa</taxon>
        <taxon>Nematoda</taxon>
        <taxon>Chromadorea</taxon>
        <taxon>Rhabditida</taxon>
        <taxon>Spirurina</taxon>
        <taxon>Spiruromorpha</taxon>
        <taxon>Spiruroidea</taxon>
        <taxon>Gongylonematidae</taxon>
        <taxon>Gongylonema</taxon>
    </lineage>
</organism>
<accession>A0A183DFU5</accession>
<evidence type="ECO:0000313" key="2">
    <source>
        <dbReference type="EMBL" id="VDK58883.1"/>
    </source>
</evidence>
<evidence type="ECO:0000313" key="4">
    <source>
        <dbReference type="WBParaSite" id="GPUH_0000759501-mRNA-1"/>
    </source>
</evidence>
<dbReference type="Proteomes" id="UP000271098">
    <property type="component" value="Unassembled WGS sequence"/>
</dbReference>
<reference evidence="2 3" key="2">
    <citation type="submission" date="2018-11" db="EMBL/GenBank/DDBJ databases">
        <authorList>
            <consortium name="Pathogen Informatics"/>
        </authorList>
    </citation>
    <scope>NUCLEOTIDE SEQUENCE [LARGE SCALE GENOMIC DNA]</scope>
</reference>
<dbReference type="OrthoDB" id="270624at2759"/>
<dbReference type="AlphaFoldDB" id="A0A183DFU5"/>
<feature type="region of interest" description="Disordered" evidence="1">
    <location>
        <begin position="1"/>
        <end position="35"/>
    </location>
</feature>
<evidence type="ECO:0000313" key="3">
    <source>
        <dbReference type="Proteomes" id="UP000271098"/>
    </source>
</evidence>
<name>A0A183DFU5_9BILA</name>
<dbReference type="EMBL" id="UYRT01019955">
    <property type="protein sequence ID" value="VDK58883.1"/>
    <property type="molecule type" value="Genomic_DNA"/>
</dbReference>
<dbReference type="WBParaSite" id="GPUH_0000759501-mRNA-1">
    <property type="protein sequence ID" value="GPUH_0000759501-mRNA-1"/>
    <property type="gene ID" value="GPUH_0000759501"/>
</dbReference>
<sequence length="95" mass="10688">RGIRGSNPDISDDEAGLDKYGLDQYDEESNEQRRDPLVGIATFATPMEDPDITNHVDSDEEDKEDFEIKPDDNLVAVAKVVKRLEAWLLPLLFGI</sequence>
<proteinExistence type="predicted"/>
<reference evidence="4" key="1">
    <citation type="submission" date="2016-06" db="UniProtKB">
        <authorList>
            <consortium name="WormBaseParasite"/>
        </authorList>
    </citation>
    <scope>IDENTIFICATION</scope>
</reference>
<evidence type="ECO:0000256" key="1">
    <source>
        <dbReference type="SAM" id="MobiDB-lite"/>
    </source>
</evidence>
<gene>
    <name evidence="2" type="ORF">GPUH_LOCUS7586</name>
</gene>